<evidence type="ECO:0000256" key="1">
    <source>
        <dbReference type="ARBA" id="ARBA00000971"/>
    </source>
</evidence>
<dbReference type="EC" id="5.2.1.8" evidence="2"/>
<evidence type="ECO:0000259" key="10">
    <source>
        <dbReference type="PROSITE" id="PS50198"/>
    </source>
</evidence>
<proteinExistence type="predicted"/>
<evidence type="ECO:0000313" key="12">
    <source>
        <dbReference type="Proteomes" id="UP001596091"/>
    </source>
</evidence>
<dbReference type="Pfam" id="PF09312">
    <property type="entry name" value="SurA_N"/>
    <property type="match status" value="1"/>
</dbReference>
<reference evidence="12" key="1">
    <citation type="journal article" date="2019" name="Int. J. Syst. Evol. Microbiol.">
        <title>The Global Catalogue of Microorganisms (GCM) 10K type strain sequencing project: providing services to taxonomists for standard genome sequencing and annotation.</title>
        <authorList>
            <consortium name="The Broad Institute Genomics Platform"/>
            <consortium name="The Broad Institute Genome Sequencing Center for Infectious Disease"/>
            <person name="Wu L."/>
            <person name="Ma J."/>
        </authorList>
    </citation>
    <scope>NUCLEOTIDE SEQUENCE [LARGE SCALE GENOMIC DNA]</scope>
    <source>
        <strain evidence="12">JCM 4087</strain>
    </source>
</reference>
<keyword evidence="6 7" id="KW-0413">Isomerase</keyword>
<dbReference type="InterPro" id="IPR046357">
    <property type="entry name" value="PPIase_dom_sf"/>
</dbReference>
<dbReference type="GO" id="GO:0003755">
    <property type="term" value="F:peptidyl-prolyl cis-trans isomerase activity"/>
    <property type="evidence" value="ECO:0007669"/>
    <property type="project" value="UniProtKB-EC"/>
</dbReference>
<keyword evidence="5 7" id="KW-0697">Rotamase</keyword>
<name>A0ABW1EMF8_9BACT</name>
<evidence type="ECO:0000256" key="4">
    <source>
        <dbReference type="ARBA" id="ARBA00022764"/>
    </source>
</evidence>
<dbReference type="SUPFAM" id="SSF109998">
    <property type="entry name" value="Triger factor/SurA peptide-binding domain-like"/>
    <property type="match status" value="1"/>
</dbReference>
<dbReference type="Pfam" id="PF00639">
    <property type="entry name" value="Rotamase"/>
    <property type="match status" value="1"/>
</dbReference>
<sequence length="609" mass="66147">MTLRPSRFSAISSFVTSGVFTRAAALALVSGLVTVGAQAQAHPSDSAPQSAYGGQVVEQAIARVNDQVISSSDYERAQKEMDDAARQRGESLQQIADGHKDLLRNLIDQQLWLSKGKELGITGDDELIKQLDDIRKKYNLATIDDLEKAAKEQGVSFEDFKQNIRNQIITQDVMREEIGHKVQITPGEAQRYYEAHKAEYQQPESVHLAEILVSAGGAEGTDDPQKVAAAKAKADDIEAKLKAGDSFDTIARAQSDGPTAAEGGDLGKWQRGGLNKVFEDATFGLKAGEYTAPIRTRQGYVIFKVVEHNTGGAAPYKDVEPQVEEALFESRMEPAIRSYLTEMREEAYIDIKPGYVDAGASPKETKPVYSAYTPPAPKKKHKAQRVRFRETERGFRNKNKASVVDVSADTTPAKPAVNSTAKASKAAKPVSEKPGKREKIRFGQAPRETLPNATETKVEDAGALPKDQVDATTAEITNPLDQAPPEKKTRFRDRAKLPKEKKPQGPQLDSFTPAPPDSQEVADRQTQSAPLGLNGDTAKKKKKHQTSNGQKTRMQERPKDETQKQAPELTPAAPVAGAPAPAKPTPAPESTTPQSTTPQSTTPQGTSPQ</sequence>
<feature type="compositionally biased region" description="Low complexity" evidence="8">
    <location>
        <begin position="570"/>
        <end position="580"/>
    </location>
</feature>
<feature type="domain" description="PpiC" evidence="10">
    <location>
        <begin position="203"/>
        <end position="307"/>
    </location>
</feature>
<dbReference type="InterPro" id="IPR000297">
    <property type="entry name" value="PPIase_PpiC"/>
</dbReference>
<dbReference type="PROSITE" id="PS50198">
    <property type="entry name" value="PPIC_PPIASE_2"/>
    <property type="match status" value="1"/>
</dbReference>
<evidence type="ECO:0000313" key="11">
    <source>
        <dbReference type="EMBL" id="MFC5865414.1"/>
    </source>
</evidence>
<feature type="compositionally biased region" description="Basic residues" evidence="8">
    <location>
        <begin position="377"/>
        <end position="386"/>
    </location>
</feature>
<dbReference type="SUPFAM" id="SSF54534">
    <property type="entry name" value="FKBP-like"/>
    <property type="match status" value="1"/>
</dbReference>
<keyword evidence="4" id="KW-0574">Periplasm</keyword>
<comment type="caution">
    <text evidence="11">The sequence shown here is derived from an EMBL/GenBank/DDBJ whole genome shotgun (WGS) entry which is preliminary data.</text>
</comment>
<dbReference type="InterPro" id="IPR015391">
    <property type="entry name" value="SurA_N"/>
</dbReference>
<dbReference type="EMBL" id="JBHSPH010000020">
    <property type="protein sequence ID" value="MFC5865414.1"/>
    <property type="molecule type" value="Genomic_DNA"/>
</dbReference>
<evidence type="ECO:0000256" key="5">
    <source>
        <dbReference type="ARBA" id="ARBA00023110"/>
    </source>
</evidence>
<dbReference type="PANTHER" id="PTHR47245">
    <property type="entry name" value="PEPTIDYLPROLYL ISOMERASE"/>
    <property type="match status" value="1"/>
</dbReference>
<dbReference type="InterPro" id="IPR050245">
    <property type="entry name" value="PrsA_foldase"/>
</dbReference>
<dbReference type="RefSeq" id="WP_263341940.1">
    <property type="nucleotide sequence ID" value="NZ_JAGSYH010000008.1"/>
</dbReference>
<evidence type="ECO:0000256" key="7">
    <source>
        <dbReference type="PROSITE-ProRule" id="PRU00278"/>
    </source>
</evidence>
<feature type="compositionally biased region" description="Basic and acidic residues" evidence="8">
    <location>
        <begin position="484"/>
        <end position="503"/>
    </location>
</feature>
<comment type="catalytic activity">
    <reaction evidence="1">
        <text>[protein]-peptidylproline (omega=180) = [protein]-peptidylproline (omega=0)</text>
        <dbReference type="Rhea" id="RHEA:16237"/>
        <dbReference type="Rhea" id="RHEA-COMP:10747"/>
        <dbReference type="Rhea" id="RHEA-COMP:10748"/>
        <dbReference type="ChEBI" id="CHEBI:83833"/>
        <dbReference type="ChEBI" id="CHEBI:83834"/>
        <dbReference type="EC" id="5.2.1.8"/>
    </reaction>
</comment>
<dbReference type="Gene3D" id="3.10.50.40">
    <property type="match status" value="1"/>
</dbReference>
<evidence type="ECO:0000256" key="3">
    <source>
        <dbReference type="ARBA" id="ARBA00022729"/>
    </source>
</evidence>
<keyword evidence="3 9" id="KW-0732">Signal</keyword>
<protein>
    <recommendedName>
        <fullName evidence="2">peptidylprolyl isomerase</fullName>
        <ecNumber evidence="2">5.2.1.8</ecNumber>
    </recommendedName>
</protein>
<dbReference type="PANTHER" id="PTHR47245:SF1">
    <property type="entry name" value="FOLDASE PROTEIN PRSA"/>
    <property type="match status" value="1"/>
</dbReference>
<evidence type="ECO:0000256" key="6">
    <source>
        <dbReference type="ARBA" id="ARBA00023235"/>
    </source>
</evidence>
<feature type="region of interest" description="Disordered" evidence="8">
    <location>
        <begin position="360"/>
        <end position="609"/>
    </location>
</feature>
<organism evidence="11 12">
    <name type="scientific">Acidicapsa dinghuensis</name>
    <dbReference type="NCBI Taxonomy" id="2218256"/>
    <lineage>
        <taxon>Bacteria</taxon>
        <taxon>Pseudomonadati</taxon>
        <taxon>Acidobacteriota</taxon>
        <taxon>Terriglobia</taxon>
        <taxon>Terriglobales</taxon>
        <taxon>Acidobacteriaceae</taxon>
        <taxon>Acidicapsa</taxon>
    </lineage>
</organism>
<dbReference type="Gene3D" id="1.10.4030.10">
    <property type="entry name" value="Porin chaperone SurA, peptide-binding domain"/>
    <property type="match status" value="1"/>
</dbReference>
<feature type="compositionally biased region" description="Low complexity" evidence="8">
    <location>
        <begin position="588"/>
        <end position="609"/>
    </location>
</feature>
<evidence type="ECO:0000256" key="2">
    <source>
        <dbReference type="ARBA" id="ARBA00013194"/>
    </source>
</evidence>
<feature type="compositionally biased region" description="Basic and acidic residues" evidence="8">
    <location>
        <begin position="430"/>
        <end position="441"/>
    </location>
</feature>
<dbReference type="Proteomes" id="UP001596091">
    <property type="component" value="Unassembled WGS sequence"/>
</dbReference>
<feature type="compositionally biased region" description="Basic and acidic residues" evidence="8">
    <location>
        <begin position="553"/>
        <end position="563"/>
    </location>
</feature>
<keyword evidence="12" id="KW-1185">Reference proteome</keyword>
<feature type="compositionally biased region" description="Polar residues" evidence="8">
    <location>
        <begin position="470"/>
        <end position="480"/>
    </location>
</feature>
<accession>A0ABW1EMF8</accession>
<feature type="chain" id="PRO_5045220933" description="peptidylprolyl isomerase" evidence="9">
    <location>
        <begin position="40"/>
        <end position="609"/>
    </location>
</feature>
<feature type="signal peptide" evidence="9">
    <location>
        <begin position="1"/>
        <end position="39"/>
    </location>
</feature>
<gene>
    <name evidence="11" type="ORF">ACFPT7_24125</name>
</gene>
<evidence type="ECO:0000256" key="8">
    <source>
        <dbReference type="SAM" id="MobiDB-lite"/>
    </source>
</evidence>
<evidence type="ECO:0000256" key="9">
    <source>
        <dbReference type="SAM" id="SignalP"/>
    </source>
</evidence>
<dbReference type="InterPro" id="IPR027304">
    <property type="entry name" value="Trigger_fact/SurA_dom_sf"/>
</dbReference>